<dbReference type="InterPro" id="IPR003542">
    <property type="entry name" value="Enbac_synth_compD-like"/>
</dbReference>
<accession>A0ABX6A9T9</accession>
<keyword evidence="1 4" id="KW-0808">Transferase</keyword>
<dbReference type="PRINTS" id="PR01399">
    <property type="entry name" value="ENTSNTHTASED"/>
</dbReference>
<dbReference type="Pfam" id="PF01648">
    <property type="entry name" value="ACPS"/>
    <property type="match status" value="1"/>
</dbReference>
<name>A0ABX6A9T9_STRVD</name>
<dbReference type="PANTHER" id="PTHR38096">
    <property type="entry name" value="ENTEROBACTIN SYNTHASE COMPONENT D"/>
    <property type="match status" value="1"/>
</dbReference>
<dbReference type="Pfam" id="PF17837">
    <property type="entry name" value="4PPT_N"/>
    <property type="match status" value="1"/>
</dbReference>
<evidence type="ECO:0000256" key="1">
    <source>
        <dbReference type="ARBA" id="ARBA00022679"/>
    </source>
</evidence>
<dbReference type="SUPFAM" id="SSF56214">
    <property type="entry name" value="4'-phosphopantetheinyl transferase"/>
    <property type="match status" value="1"/>
</dbReference>
<sequence length="223" mass="24152">MIEVLLPPGVEHAEAFGDLADAWLHPAEESAVDGAGPERRAEFTTARHLARRALSRLGVAPAPLLPGPRRAPDWPAGVVGSITHCAGYRAAVVARRTGFVALGVDAEPNEPLPASVLRRIATAPELARVAELLALRPEVRWDRLLFSVKESVYKAWCPLTQQWPGFQGTDISLDDDGPSFTARLRVPGPRPGHHSFRSLHGRWLARHGLLLTAVARPAPPGRD</sequence>
<dbReference type="GO" id="GO:0016740">
    <property type="term" value="F:transferase activity"/>
    <property type="evidence" value="ECO:0007669"/>
    <property type="project" value="UniProtKB-KW"/>
</dbReference>
<evidence type="ECO:0000259" key="2">
    <source>
        <dbReference type="Pfam" id="PF01648"/>
    </source>
</evidence>
<evidence type="ECO:0000259" key="3">
    <source>
        <dbReference type="Pfam" id="PF17837"/>
    </source>
</evidence>
<feature type="domain" description="4'-phosphopantetheinyl transferase" evidence="2">
    <location>
        <begin position="102"/>
        <end position="182"/>
    </location>
</feature>
<dbReference type="InterPro" id="IPR008278">
    <property type="entry name" value="4-PPantetheinyl_Trfase_dom"/>
</dbReference>
<dbReference type="EMBL" id="CP023700">
    <property type="protein sequence ID" value="QEU83897.1"/>
    <property type="molecule type" value="Genomic_DNA"/>
</dbReference>
<reference evidence="4 5" key="1">
    <citation type="submission" date="2017-09" db="EMBL/GenBank/DDBJ databases">
        <authorList>
            <person name="Lee N."/>
            <person name="Cho B.-K."/>
        </authorList>
    </citation>
    <scope>NUCLEOTIDE SEQUENCE [LARGE SCALE GENOMIC DNA]</scope>
    <source>
        <strain evidence="4 5">ATCC 39115</strain>
    </source>
</reference>
<evidence type="ECO:0000313" key="4">
    <source>
        <dbReference type="EMBL" id="QEU83897.1"/>
    </source>
</evidence>
<dbReference type="RefSeq" id="WP_016827838.1">
    <property type="nucleotide sequence ID" value="NZ_CP023700.1"/>
</dbReference>
<gene>
    <name evidence="4" type="ORF">CP969_03745</name>
</gene>
<feature type="domain" description="4'-phosphopantetheinyl transferase N-terminal" evidence="3">
    <location>
        <begin position="28"/>
        <end position="94"/>
    </location>
</feature>
<protein>
    <submittedName>
        <fullName evidence="4">4'-phosphopantetheinyl transferase superfamily protein</fullName>
    </submittedName>
</protein>
<proteinExistence type="predicted"/>
<dbReference type="Proteomes" id="UP000327143">
    <property type="component" value="Chromosome"/>
</dbReference>
<dbReference type="PANTHER" id="PTHR38096:SF1">
    <property type="entry name" value="ENTEROBACTIN SYNTHASE COMPONENT D"/>
    <property type="match status" value="1"/>
</dbReference>
<evidence type="ECO:0000313" key="5">
    <source>
        <dbReference type="Proteomes" id="UP000327143"/>
    </source>
</evidence>
<keyword evidence="5" id="KW-1185">Reference proteome</keyword>
<dbReference type="InterPro" id="IPR041354">
    <property type="entry name" value="4PPT_N"/>
</dbReference>
<organism evidence="4 5">
    <name type="scientific">Streptomyces viridosporus T7A</name>
    <dbReference type="NCBI Taxonomy" id="665577"/>
    <lineage>
        <taxon>Bacteria</taxon>
        <taxon>Bacillati</taxon>
        <taxon>Actinomycetota</taxon>
        <taxon>Actinomycetes</taxon>
        <taxon>Kitasatosporales</taxon>
        <taxon>Streptomycetaceae</taxon>
        <taxon>Streptomyces</taxon>
    </lineage>
</organism>
<dbReference type="InterPro" id="IPR037143">
    <property type="entry name" value="4-PPantetheinyl_Trfase_dom_sf"/>
</dbReference>